<evidence type="ECO:0008006" key="7">
    <source>
        <dbReference type="Google" id="ProtNLM"/>
    </source>
</evidence>
<evidence type="ECO:0000256" key="3">
    <source>
        <dbReference type="ARBA" id="ARBA00023242"/>
    </source>
</evidence>
<dbReference type="Pfam" id="PF08559">
    <property type="entry name" value="Cut8"/>
    <property type="match status" value="1"/>
</dbReference>
<dbReference type="FunFam" id="1.20.58.1590:FF:000002">
    <property type="entry name" value="Uncharacterized protein, isoform A"/>
    <property type="match status" value="1"/>
</dbReference>
<evidence type="ECO:0000313" key="6">
    <source>
        <dbReference type="Proteomes" id="UP000507470"/>
    </source>
</evidence>
<reference evidence="5 6" key="1">
    <citation type="submission" date="2020-06" db="EMBL/GenBank/DDBJ databases">
        <authorList>
            <person name="Li R."/>
            <person name="Bekaert M."/>
        </authorList>
    </citation>
    <scope>NUCLEOTIDE SEQUENCE [LARGE SCALE GENOMIC DNA]</scope>
    <source>
        <strain evidence="6">wild</strain>
    </source>
</reference>
<organism evidence="5 6">
    <name type="scientific">Mytilus coruscus</name>
    <name type="common">Sea mussel</name>
    <dbReference type="NCBI Taxonomy" id="42192"/>
    <lineage>
        <taxon>Eukaryota</taxon>
        <taxon>Metazoa</taxon>
        <taxon>Spiralia</taxon>
        <taxon>Lophotrochozoa</taxon>
        <taxon>Mollusca</taxon>
        <taxon>Bivalvia</taxon>
        <taxon>Autobranchia</taxon>
        <taxon>Pteriomorphia</taxon>
        <taxon>Mytilida</taxon>
        <taxon>Mytiloidea</taxon>
        <taxon>Mytilidae</taxon>
        <taxon>Mytilinae</taxon>
        <taxon>Mytilus</taxon>
    </lineage>
</organism>
<evidence type="ECO:0000256" key="4">
    <source>
        <dbReference type="SAM" id="MobiDB-lite"/>
    </source>
</evidence>
<dbReference type="Proteomes" id="UP000507470">
    <property type="component" value="Unassembled WGS sequence"/>
</dbReference>
<dbReference type="OrthoDB" id="10061064at2759"/>
<evidence type="ECO:0000256" key="1">
    <source>
        <dbReference type="ARBA" id="ARBA00004123"/>
    </source>
</evidence>
<dbReference type="GO" id="GO:0031965">
    <property type="term" value="C:nuclear membrane"/>
    <property type="evidence" value="ECO:0007669"/>
    <property type="project" value="TreeGrafter"/>
</dbReference>
<comment type="similarity">
    <text evidence="2">Belongs to the cut8/STS1 family.</text>
</comment>
<evidence type="ECO:0000313" key="5">
    <source>
        <dbReference type="EMBL" id="CAC5388708.1"/>
    </source>
</evidence>
<protein>
    <recommendedName>
        <fullName evidence="7">Tethering factor for nuclear proteasome STS1</fullName>
    </recommendedName>
</protein>
<dbReference type="InterPro" id="IPR038422">
    <property type="entry name" value="Cut8/Sts1_sf"/>
</dbReference>
<evidence type="ECO:0000256" key="2">
    <source>
        <dbReference type="ARBA" id="ARBA00006199"/>
    </source>
</evidence>
<feature type="region of interest" description="Disordered" evidence="4">
    <location>
        <begin position="20"/>
        <end position="68"/>
    </location>
</feature>
<dbReference type="PANTHER" id="PTHR28032">
    <property type="entry name" value="FI02826P"/>
    <property type="match status" value="1"/>
</dbReference>
<keyword evidence="6" id="KW-1185">Reference proteome</keyword>
<keyword evidence="3" id="KW-0539">Nucleus</keyword>
<proteinExistence type="inferred from homology"/>
<dbReference type="AlphaFoldDB" id="A0A6J8BXB1"/>
<feature type="region of interest" description="Disordered" evidence="4">
    <location>
        <begin position="81"/>
        <end position="144"/>
    </location>
</feature>
<sequence>MSQQTLAHFVLERNIRHSPRRSPLRTLHTSLSGSDAVASPMSPDEEVIRQRGQIRTSPRKRAFQTSTPAITDIGLLDTSLDTSTTSSSGSHTPTRKSAADGVRKRLMLSTSYISSDPEDSPCPKGLTQSAAKKRKSNKGTSEMPVSINKRLSALSSEQLTELLGNLINKHPDLKEEVEKSLPKPDIGHLMDNLEYFRKNIFKSLPNSRWGSSRDAFCFRRVKTHVENFKSTCISQGKQLQDAGSWEASLEYILQAWECVGNTPDWDNVAHNKSKEMCFRNLATQCKKSIKESSLDKDAYISIKDRLEEAVSTNNQISPCIEIVDKKIQKIK</sequence>
<dbReference type="GO" id="GO:0071630">
    <property type="term" value="P:nuclear protein quality control by the ubiquitin-proteasome system"/>
    <property type="evidence" value="ECO:0007669"/>
    <property type="project" value="InterPro"/>
</dbReference>
<dbReference type="GO" id="GO:0031144">
    <property type="term" value="P:proteasome localization"/>
    <property type="evidence" value="ECO:0007669"/>
    <property type="project" value="InterPro"/>
</dbReference>
<dbReference type="GO" id="GO:0070628">
    <property type="term" value="F:proteasome binding"/>
    <property type="evidence" value="ECO:0007669"/>
    <property type="project" value="TreeGrafter"/>
</dbReference>
<dbReference type="EMBL" id="CACVKT020004242">
    <property type="protein sequence ID" value="CAC5388708.1"/>
    <property type="molecule type" value="Genomic_DNA"/>
</dbReference>
<dbReference type="PANTHER" id="PTHR28032:SF1">
    <property type="entry name" value="FI02826P"/>
    <property type="match status" value="1"/>
</dbReference>
<feature type="compositionally biased region" description="Low complexity" evidence="4">
    <location>
        <begin position="81"/>
        <end position="90"/>
    </location>
</feature>
<accession>A0A6J8BXB1</accession>
<gene>
    <name evidence="5" type="ORF">MCOR_23956</name>
</gene>
<comment type="subcellular location">
    <subcellularLocation>
        <location evidence="1">Nucleus</location>
    </subcellularLocation>
</comment>
<name>A0A6J8BXB1_MYTCO</name>
<dbReference type="Gene3D" id="1.20.58.1590">
    <property type="entry name" value="Tethering factor for nuclear proteasome Cut8/Sts1"/>
    <property type="match status" value="1"/>
</dbReference>
<dbReference type="InterPro" id="IPR013868">
    <property type="entry name" value="Cut8/Sts1_fam"/>
</dbReference>